<dbReference type="InterPro" id="IPR036505">
    <property type="entry name" value="Amidase/PGRP_sf"/>
</dbReference>
<evidence type="ECO:0000256" key="5">
    <source>
        <dbReference type="SAM" id="MobiDB-lite"/>
    </source>
</evidence>
<dbReference type="RefSeq" id="WP_311672522.1">
    <property type="nucleotide sequence ID" value="NZ_JAVREQ010000005.1"/>
</dbReference>
<dbReference type="EC" id="3.5.1.28" evidence="2"/>
<gene>
    <name evidence="7" type="ORF">RM572_07650</name>
</gene>
<reference evidence="8" key="1">
    <citation type="submission" date="2023-07" db="EMBL/GenBank/DDBJ databases">
        <title>30 novel species of actinomycetes from the DSMZ collection.</title>
        <authorList>
            <person name="Nouioui I."/>
        </authorList>
    </citation>
    <scope>NUCLEOTIDE SEQUENCE [LARGE SCALE GENOMIC DNA]</scope>
    <source>
        <strain evidence="8">DSM 42041</strain>
    </source>
</reference>
<dbReference type="EMBL" id="JAVREQ010000005">
    <property type="protein sequence ID" value="MDT0378652.1"/>
    <property type="molecule type" value="Genomic_DNA"/>
</dbReference>
<feature type="region of interest" description="Disordered" evidence="5">
    <location>
        <begin position="1"/>
        <end position="33"/>
    </location>
</feature>
<name>A0ABU2NQC2_9ACTN</name>
<organism evidence="7 8">
    <name type="scientific">Streptomyces hazeniae</name>
    <dbReference type="NCBI Taxonomy" id="3075538"/>
    <lineage>
        <taxon>Bacteria</taxon>
        <taxon>Bacillati</taxon>
        <taxon>Actinomycetota</taxon>
        <taxon>Actinomycetes</taxon>
        <taxon>Kitasatosporales</taxon>
        <taxon>Streptomycetaceae</taxon>
        <taxon>Streptomyces</taxon>
    </lineage>
</organism>
<evidence type="ECO:0000256" key="3">
    <source>
        <dbReference type="ARBA" id="ARBA00022801"/>
    </source>
</evidence>
<proteinExistence type="predicted"/>
<dbReference type="Proteomes" id="UP001183414">
    <property type="component" value="Unassembled WGS sequence"/>
</dbReference>
<keyword evidence="8" id="KW-1185">Reference proteome</keyword>
<dbReference type="PANTHER" id="PTHR30417:SF1">
    <property type="entry name" value="N-ACETYLMURAMOYL-L-ALANINE AMIDASE AMID"/>
    <property type="match status" value="1"/>
</dbReference>
<keyword evidence="4" id="KW-0961">Cell wall biogenesis/degradation</keyword>
<comment type="catalytic activity">
    <reaction evidence="1">
        <text>Hydrolyzes the link between N-acetylmuramoyl residues and L-amino acid residues in certain cell-wall glycopeptides.</text>
        <dbReference type="EC" id="3.5.1.28"/>
    </reaction>
</comment>
<sequence length="240" mass="26816">MSRTTESQSGSSRRADGRHQQRRRGPGRGPGRRAVVLGAVAATLGGAGYLVHEDLERWWWRMPGNQRDRKPGAVDHPGAEWVPASEENYNLADRPYDWEIDKIVVHVVQGSYAVALKVFQDPEHGAAAHYVVRAEDGHVAQTIRELDVGHHAGNMEYNRRSIGIEHEGFVDRPEGFTDAMYESSAQLAAGICARYGIPVDREHIIAHHEVPGADHTDPGPHWDWDRYLSLVRRATASRRG</sequence>
<protein>
    <recommendedName>
        <fullName evidence="2">N-acetylmuramoyl-L-alanine amidase</fullName>
        <ecNumber evidence="2">3.5.1.28</ecNumber>
    </recommendedName>
</protein>
<dbReference type="Gene3D" id="3.40.80.10">
    <property type="entry name" value="Peptidoglycan recognition protein-like"/>
    <property type="match status" value="1"/>
</dbReference>
<dbReference type="InterPro" id="IPR051206">
    <property type="entry name" value="NAMLAA_amidase_2"/>
</dbReference>
<dbReference type="SMART" id="SM00644">
    <property type="entry name" value="Ami_2"/>
    <property type="match status" value="1"/>
</dbReference>
<dbReference type="InterPro" id="IPR002502">
    <property type="entry name" value="Amidase_domain"/>
</dbReference>
<evidence type="ECO:0000256" key="2">
    <source>
        <dbReference type="ARBA" id="ARBA00011901"/>
    </source>
</evidence>
<comment type="caution">
    <text evidence="7">The sequence shown here is derived from an EMBL/GenBank/DDBJ whole genome shotgun (WGS) entry which is preliminary data.</text>
</comment>
<feature type="domain" description="N-acetylmuramoyl-L-alanine amidase" evidence="6">
    <location>
        <begin position="89"/>
        <end position="219"/>
    </location>
</feature>
<evidence type="ECO:0000256" key="1">
    <source>
        <dbReference type="ARBA" id="ARBA00001561"/>
    </source>
</evidence>
<evidence type="ECO:0000256" key="4">
    <source>
        <dbReference type="ARBA" id="ARBA00023316"/>
    </source>
</evidence>
<evidence type="ECO:0000259" key="6">
    <source>
        <dbReference type="SMART" id="SM00644"/>
    </source>
</evidence>
<dbReference type="CDD" id="cd06583">
    <property type="entry name" value="PGRP"/>
    <property type="match status" value="1"/>
</dbReference>
<dbReference type="Pfam" id="PF01510">
    <property type="entry name" value="Amidase_2"/>
    <property type="match status" value="1"/>
</dbReference>
<dbReference type="SUPFAM" id="SSF55846">
    <property type="entry name" value="N-acetylmuramoyl-L-alanine amidase-like"/>
    <property type="match status" value="1"/>
</dbReference>
<dbReference type="PANTHER" id="PTHR30417">
    <property type="entry name" value="N-ACETYLMURAMOYL-L-ALANINE AMIDASE AMID"/>
    <property type="match status" value="1"/>
</dbReference>
<keyword evidence="3" id="KW-0378">Hydrolase</keyword>
<evidence type="ECO:0000313" key="8">
    <source>
        <dbReference type="Proteomes" id="UP001183414"/>
    </source>
</evidence>
<feature type="compositionally biased region" description="Polar residues" evidence="5">
    <location>
        <begin position="1"/>
        <end position="12"/>
    </location>
</feature>
<evidence type="ECO:0000313" key="7">
    <source>
        <dbReference type="EMBL" id="MDT0378652.1"/>
    </source>
</evidence>
<accession>A0ABU2NQC2</accession>